<name>A0A225WAF4_9STRA</name>
<evidence type="ECO:0000313" key="2">
    <source>
        <dbReference type="Proteomes" id="UP000198211"/>
    </source>
</evidence>
<proteinExistence type="predicted"/>
<dbReference type="Proteomes" id="UP000198211">
    <property type="component" value="Unassembled WGS sequence"/>
</dbReference>
<gene>
    <name evidence="1" type="ORF">PHMEG_00012144</name>
</gene>
<keyword evidence="2" id="KW-1185">Reference proteome</keyword>
<dbReference type="OrthoDB" id="128412at2759"/>
<protein>
    <recommendedName>
        <fullName evidence="3">Eukaryotic/viral aspartic protease</fullName>
    </recommendedName>
</protein>
<comment type="caution">
    <text evidence="1">The sequence shown here is derived from an EMBL/GenBank/DDBJ whole genome shotgun (WGS) entry which is preliminary data.</text>
</comment>
<organism evidence="1 2">
    <name type="scientific">Phytophthora megakarya</name>
    <dbReference type="NCBI Taxonomy" id="4795"/>
    <lineage>
        <taxon>Eukaryota</taxon>
        <taxon>Sar</taxon>
        <taxon>Stramenopiles</taxon>
        <taxon>Oomycota</taxon>
        <taxon>Peronosporomycetes</taxon>
        <taxon>Peronosporales</taxon>
        <taxon>Peronosporaceae</taxon>
        <taxon>Phytophthora</taxon>
    </lineage>
</organism>
<accession>A0A225WAF4</accession>
<reference evidence="2" key="1">
    <citation type="submission" date="2017-03" db="EMBL/GenBank/DDBJ databases">
        <title>Phytopthora megakarya and P. palmivora, two closely related causual agents of cacao black pod achieved similar genome size and gene model numbers by different mechanisms.</title>
        <authorList>
            <person name="Ali S."/>
            <person name="Shao J."/>
            <person name="Larry D.J."/>
            <person name="Kronmiller B."/>
            <person name="Shen D."/>
            <person name="Strem M.D."/>
            <person name="Melnick R.L."/>
            <person name="Guiltinan M.J."/>
            <person name="Tyler B.M."/>
            <person name="Meinhardt L.W."/>
            <person name="Bailey B.A."/>
        </authorList>
    </citation>
    <scope>NUCLEOTIDE SEQUENCE [LARGE SCALE GENOMIC DNA]</scope>
    <source>
        <strain evidence="2">zdho120</strain>
    </source>
</reference>
<evidence type="ECO:0008006" key="3">
    <source>
        <dbReference type="Google" id="ProtNLM"/>
    </source>
</evidence>
<dbReference type="EMBL" id="NBNE01001349">
    <property type="protein sequence ID" value="OWZ14384.1"/>
    <property type="molecule type" value="Genomic_DNA"/>
</dbReference>
<dbReference type="AlphaFoldDB" id="A0A225WAF4"/>
<evidence type="ECO:0000313" key="1">
    <source>
        <dbReference type="EMBL" id="OWZ14384.1"/>
    </source>
</evidence>
<sequence>MISLELACKLKLKLNRQTQVKIMASAEVKRTLGPRVVYILELWVANIGEGLDVLPGMDFMFPAGVRVCVRQGLVQLPNEESILMHDVNVKVPQGVDLPITSLENLYLMPGEHAVNERSFRLDVGDRWVTEIVYLARSWPVAIKVVNVSKHSPGSYSMGRSRMLGASSALGCELIVNGRL</sequence>